<gene>
    <name evidence="2" type="ORF">Hamer_G005837</name>
</gene>
<dbReference type="GO" id="GO:0031902">
    <property type="term" value="C:late endosome membrane"/>
    <property type="evidence" value="ECO:0007669"/>
    <property type="project" value="TreeGrafter"/>
</dbReference>
<protein>
    <recommendedName>
        <fullName evidence="1">Methyltransferase FkbM domain-containing protein</fullName>
    </recommendedName>
</protein>
<dbReference type="InterPro" id="IPR053202">
    <property type="entry name" value="EGF_Rcpt_Signaling_Reg"/>
</dbReference>
<comment type="caution">
    <text evidence="2">The sequence shown here is derived from an EMBL/GenBank/DDBJ whole genome shotgun (WGS) entry which is preliminary data.</text>
</comment>
<name>A0A8J5JJW3_HOMAM</name>
<evidence type="ECO:0000313" key="3">
    <source>
        <dbReference type="Proteomes" id="UP000747542"/>
    </source>
</evidence>
<feature type="domain" description="Methyltransferase FkbM" evidence="1">
    <location>
        <begin position="125"/>
        <end position="306"/>
    </location>
</feature>
<dbReference type="GO" id="GO:0005886">
    <property type="term" value="C:plasma membrane"/>
    <property type="evidence" value="ECO:0007669"/>
    <property type="project" value="TreeGrafter"/>
</dbReference>
<evidence type="ECO:0000259" key="1">
    <source>
        <dbReference type="Pfam" id="PF05050"/>
    </source>
</evidence>
<accession>A0A8J5JJW3</accession>
<dbReference type="InterPro" id="IPR029063">
    <property type="entry name" value="SAM-dependent_MTases_sf"/>
</dbReference>
<dbReference type="EMBL" id="JAHLQT010037514">
    <property type="protein sequence ID" value="KAG7157413.1"/>
    <property type="molecule type" value="Genomic_DNA"/>
</dbReference>
<proteinExistence type="predicted"/>
<dbReference type="GO" id="GO:0005794">
    <property type="term" value="C:Golgi apparatus"/>
    <property type="evidence" value="ECO:0007669"/>
    <property type="project" value="TreeGrafter"/>
</dbReference>
<dbReference type="PANTHER" id="PTHR34009:SF2">
    <property type="entry name" value="PROTEIN STAR"/>
    <property type="match status" value="1"/>
</dbReference>
<sequence>MVQDINQVDLMVSWVMRKYVKFLVLGALSSCALLNLALRAGTGLHYYCQDECLTGMLKSPLKSFDKDVIQHIRDYWLDPPAPRGSYKPDFPLENPPWSTVGNWAEAYKFINDYFKNYKNPGTYMEIGAQDGEFASLSLFVGERLGFRGVLVEPNPYHYQKIRAGGRSAYSINACATPDGGHRKNTLWLRHTPGNLPPLLHRIQEGSNRLLQYVSKEVRRGHGCRGGDEGGASGEESEWRRLRRKGDEDRELGDLVEVQCFSAGAIARAALNTSKVDFLVISTHGGEMDILSALGPTIMFRMIVVVVPLATKQEYDELDAAAKSRGLITAFNKNNIHILIPENEVKIV</sequence>
<dbReference type="InterPro" id="IPR006342">
    <property type="entry name" value="FkbM_mtfrase"/>
</dbReference>
<dbReference type="AlphaFoldDB" id="A0A8J5JJW3"/>
<dbReference type="Pfam" id="PF05050">
    <property type="entry name" value="Methyltransf_21"/>
    <property type="match status" value="1"/>
</dbReference>
<organism evidence="2 3">
    <name type="scientific">Homarus americanus</name>
    <name type="common">American lobster</name>
    <dbReference type="NCBI Taxonomy" id="6706"/>
    <lineage>
        <taxon>Eukaryota</taxon>
        <taxon>Metazoa</taxon>
        <taxon>Ecdysozoa</taxon>
        <taxon>Arthropoda</taxon>
        <taxon>Crustacea</taxon>
        <taxon>Multicrustacea</taxon>
        <taxon>Malacostraca</taxon>
        <taxon>Eumalacostraca</taxon>
        <taxon>Eucarida</taxon>
        <taxon>Decapoda</taxon>
        <taxon>Pleocyemata</taxon>
        <taxon>Astacidea</taxon>
        <taxon>Nephropoidea</taxon>
        <taxon>Nephropidae</taxon>
        <taxon>Homarus</taxon>
    </lineage>
</organism>
<dbReference type="GO" id="GO:0005789">
    <property type="term" value="C:endoplasmic reticulum membrane"/>
    <property type="evidence" value="ECO:0007669"/>
    <property type="project" value="TreeGrafter"/>
</dbReference>
<reference evidence="2" key="1">
    <citation type="journal article" date="2021" name="Sci. Adv.">
        <title>The American lobster genome reveals insights on longevity, neural, and immune adaptations.</title>
        <authorList>
            <person name="Polinski J.M."/>
            <person name="Zimin A.V."/>
            <person name="Clark K.F."/>
            <person name="Kohn A.B."/>
            <person name="Sadowski N."/>
            <person name="Timp W."/>
            <person name="Ptitsyn A."/>
            <person name="Khanna P."/>
            <person name="Romanova D.Y."/>
            <person name="Williams P."/>
            <person name="Greenwood S.J."/>
            <person name="Moroz L.L."/>
            <person name="Walt D.R."/>
            <person name="Bodnar A.G."/>
        </authorList>
    </citation>
    <scope>NUCLEOTIDE SEQUENCE</scope>
    <source>
        <strain evidence="2">GMGI-L3</strain>
    </source>
</reference>
<keyword evidence="3" id="KW-1185">Reference proteome</keyword>
<dbReference type="Proteomes" id="UP000747542">
    <property type="component" value="Unassembled WGS sequence"/>
</dbReference>
<dbReference type="Gene3D" id="3.40.50.150">
    <property type="entry name" value="Vaccinia Virus protein VP39"/>
    <property type="match status" value="1"/>
</dbReference>
<dbReference type="GO" id="GO:0016197">
    <property type="term" value="P:endosomal transport"/>
    <property type="evidence" value="ECO:0007669"/>
    <property type="project" value="TreeGrafter"/>
</dbReference>
<evidence type="ECO:0000313" key="2">
    <source>
        <dbReference type="EMBL" id="KAG7157413.1"/>
    </source>
</evidence>
<dbReference type="PANTHER" id="PTHR34009">
    <property type="entry name" value="PROTEIN STAR"/>
    <property type="match status" value="1"/>
</dbReference>
<dbReference type="GO" id="GO:0006888">
    <property type="term" value="P:endoplasmic reticulum to Golgi vesicle-mediated transport"/>
    <property type="evidence" value="ECO:0007669"/>
    <property type="project" value="TreeGrafter"/>
</dbReference>